<evidence type="ECO:0000256" key="2">
    <source>
        <dbReference type="ARBA" id="ARBA00023125"/>
    </source>
</evidence>
<dbReference type="InterPro" id="IPR013762">
    <property type="entry name" value="Integrase-like_cat_sf"/>
</dbReference>
<dbReference type="InterPro" id="IPR011010">
    <property type="entry name" value="DNA_brk_join_enz"/>
</dbReference>
<comment type="similarity">
    <text evidence="1">Belongs to the 'phage' integrase family.</text>
</comment>
<dbReference type="PROSITE" id="PS51898">
    <property type="entry name" value="TYR_RECOMBINASE"/>
    <property type="match status" value="1"/>
</dbReference>
<keyword evidence="3" id="KW-0233">DNA recombination</keyword>
<keyword evidence="2" id="KW-0238">DNA-binding</keyword>
<dbReference type="Pfam" id="PF00589">
    <property type="entry name" value="Phage_integrase"/>
    <property type="match status" value="1"/>
</dbReference>
<reference evidence="5 6" key="1">
    <citation type="submission" date="2020-08" db="EMBL/GenBank/DDBJ databases">
        <title>Genomic Encyclopedia of Type Strains, Phase IV (KMG-IV): sequencing the most valuable type-strain genomes for metagenomic binning, comparative biology and taxonomic classification.</title>
        <authorList>
            <person name="Goeker M."/>
        </authorList>
    </citation>
    <scope>NUCLEOTIDE SEQUENCE [LARGE SCALE GENOMIC DNA]</scope>
    <source>
        <strain evidence="5 6">DSM 21769</strain>
    </source>
</reference>
<organism evidence="5 6">
    <name type="scientific">Geomicrobium halophilum</name>
    <dbReference type="NCBI Taxonomy" id="549000"/>
    <lineage>
        <taxon>Bacteria</taxon>
        <taxon>Bacillati</taxon>
        <taxon>Bacillota</taxon>
        <taxon>Bacilli</taxon>
        <taxon>Bacillales</taxon>
        <taxon>Geomicrobium</taxon>
    </lineage>
</organism>
<dbReference type="Gene3D" id="1.10.150.130">
    <property type="match status" value="1"/>
</dbReference>
<dbReference type="GO" id="GO:0006310">
    <property type="term" value="P:DNA recombination"/>
    <property type="evidence" value="ECO:0007669"/>
    <property type="project" value="UniProtKB-KW"/>
</dbReference>
<dbReference type="InterPro" id="IPR002104">
    <property type="entry name" value="Integrase_catalytic"/>
</dbReference>
<accession>A0A841Q2M1</accession>
<name>A0A841Q2M1_9BACL</name>
<gene>
    <name evidence="5" type="ORF">HNR44_002808</name>
</gene>
<dbReference type="InterPro" id="IPR050090">
    <property type="entry name" value="Tyrosine_recombinase_XerCD"/>
</dbReference>
<dbReference type="Proteomes" id="UP000568839">
    <property type="component" value="Unassembled WGS sequence"/>
</dbReference>
<dbReference type="EMBL" id="JACHHJ010000004">
    <property type="protein sequence ID" value="MBB6450818.1"/>
    <property type="molecule type" value="Genomic_DNA"/>
</dbReference>
<sequence>MQPGEHDILKTIKAQFEKYFNYINEQQEWLDLKSAAKYANISYNTFIKFRTLGLKVAEIDGIKRVKKIDRCQKAVNWAEKIKNISKVKAYTSRVFNFAIKRDYIQKNPFDLVEVPRKKNKQPDETDEKNFYTREQLIEFLSCLENETNVKAHVFFRLLAFSGMRKGEAFTLTWNDIRFNTNEIRINKAISRGQANKLYVKTTKTNEARSIKMDEQTMSVLKMWKKKQKDEYFKLGFNTSEPTQLVFSNTENELLQPNKTHDWIIYVQEK</sequence>
<evidence type="ECO:0000313" key="6">
    <source>
        <dbReference type="Proteomes" id="UP000568839"/>
    </source>
</evidence>
<dbReference type="AlphaFoldDB" id="A0A841Q2M1"/>
<dbReference type="PANTHER" id="PTHR30349">
    <property type="entry name" value="PHAGE INTEGRASE-RELATED"/>
    <property type="match status" value="1"/>
</dbReference>
<dbReference type="GO" id="GO:0015074">
    <property type="term" value="P:DNA integration"/>
    <property type="evidence" value="ECO:0007669"/>
    <property type="project" value="InterPro"/>
</dbReference>
<keyword evidence="6" id="KW-1185">Reference proteome</keyword>
<evidence type="ECO:0000256" key="1">
    <source>
        <dbReference type="ARBA" id="ARBA00008857"/>
    </source>
</evidence>
<dbReference type="GO" id="GO:0003677">
    <property type="term" value="F:DNA binding"/>
    <property type="evidence" value="ECO:0007669"/>
    <property type="project" value="UniProtKB-KW"/>
</dbReference>
<dbReference type="PANTHER" id="PTHR30349:SF64">
    <property type="entry name" value="PROPHAGE INTEGRASE INTD-RELATED"/>
    <property type="match status" value="1"/>
</dbReference>
<evidence type="ECO:0000313" key="5">
    <source>
        <dbReference type="EMBL" id="MBB6450818.1"/>
    </source>
</evidence>
<evidence type="ECO:0000256" key="3">
    <source>
        <dbReference type="ARBA" id="ARBA00023172"/>
    </source>
</evidence>
<dbReference type="Gene3D" id="1.10.443.10">
    <property type="entry name" value="Intergrase catalytic core"/>
    <property type="match status" value="1"/>
</dbReference>
<comment type="caution">
    <text evidence="5">The sequence shown here is derived from an EMBL/GenBank/DDBJ whole genome shotgun (WGS) entry which is preliminary data.</text>
</comment>
<dbReference type="CDD" id="cd01189">
    <property type="entry name" value="INT_ICEBs1_C_like"/>
    <property type="match status" value="1"/>
</dbReference>
<evidence type="ECO:0000259" key="4">
    <source>
        <dbReference type="PROSITE" id="PS51898"/>
    </source>
</evidence>
<dbReference type="InterPro" id="IPR010998">
    <property type="entry name" value="Integrase_recombinase_N"/>
</dbReference>
<proteinExistence type="inferred from homology"/>
<dbReference type="SUPFAM" id="SSF56349">
    <property type="entry name" value="DNA breaking-rejoining enzymes"/>
    <property type="match status" value="1"/>
</dbReference>
<feature type="domain" description="Tyr recombinase" evidence="4">
    <location>
        <begin position="126"/>
        <end position="269"/>
    </location>
</feature>
<protein>
    <submittedName>
        <fullName evidence="5">Integrase</fullName>
    </submittedName>
</protein>
<dbReference type="RefSeq" id="WP_281381426.1">
    <property type="nucleotide sequence ID" value="NZ_JACHHJ010000004.1"/>
</dbReference>